<feature type="compositionally biased region" description="Basic and acidic residues" evidence="1">
    <location>
        <begin position="106"/>
        <end position="115"/>
    </location>
</feature>
<feature type="compositionally biased region" description="Basic residues" evidence="1">
    <location>
        <begin position="56"/>
        <end position="66"/>
    </location>
</feature>
<evidence type="ECO:0000313" key="2">
    <source>
        <dbReference type="EMBL" id="CUI25705.1"/>
    </source>
</evidence>
<dbReference type="GO" id="GO:0003743">
    <property type="term" value="F:translation initiation factor activity"/>
    <property type="evidence" value="ECO:0007669"/>
    <property type="project" value="UniProtKB-KW"/>
</dbReference>
<evidence type="ECO:0000256" key="1">
    <source>
        <dbReference type="SAM" id="MobiDB-lite"/>
    </source>
</evidence>
<keyword evidence="2" id="KW-0396">Initiation factor</keyword>
<keyword evidence="2" id="KW-0648">Protein biosynthesis</keyword>
<name>A0A0M7BHI6_STROV</name>
<organism evidence="2">
    <name type="scientific">Streptomyces olivaceus</name>
    <dbReference type="NCBI Taxonomy" id="47716"/>
    <lineage>
        <taxon>Bacteria</taxon>
        <taxon>Bacillati</taxon>
        <taxon>Actinomycetota</taxon>
        <taxon>Actinomycetes</taxon>
        <taxon>Kitasatosporales</taxon>
        <taxon>Streptomycetaceae</taxon>
        <taxon>Streptomyces</taxon>
    </lineage>
</organism>
<gene>
    <name evidence="2" type="primary">infB</name>
</gene>
<accession>A0A0M7BHI6</accession>
<proteinExistence type="predicted"/>
<protein>
    <submittedName>
        <fullName evidence="2">Translation initiation factor IF-2</fullName>
    </submittedName>
</protein>
<feature type="region of interest" description="Disordered" evidence="1">
    <location>
        <begin position="1"/>
        <end position="125"/>
    </location>
</feature>
<dbReference type="EMBL" id="LN879414">
    <property type="protein sequence ID" value="CUI25705.1"/>
    <property type="molecule type" value="Genomic_DNA"/>
</dbReference>
<dbReference type="AlphaFoldDB" id="A0A0M7BHI6"/>
<feature type="compositionally biased region" description="Basic and acidic residues" evidence="1">
    <location>
        <begin position="23"/>
        <end position="40"/>
    </location>
</feature>
<reference evidence="2" key="1">
    <citation type="journal article" date="2015" name="Chem. Sci.">
        <title>A genomic approach to deciphering the mechanism of thiotetronate antibiotics biosynthesis.</title>
        <authorList>
            <person name="Tao W."/>
            <person name="Yurkovich M.E."/>
            <person name="Wen S."/>
            <person name="Lebe K.E."/>
            <person name="Samborskyy M."/>
            <person name="Liu Y."/>
            <person name="Yang A."/>
            <person name="Liu Y."/>
            <person name="Ju Y."/>
            <person name="Deng Z."/>
            <person name="Tosin M."/>
            <person name="Sun Y."/>
            <person name="Leadlay P.F."/>
        </authorList>
    </citation>
    <scope>NUCLEOTIDE SEQUENCE</scope>
    <source>
        <strain evidence="2">Tu 3010</strain>
    </source>
</reference>
<sequence length="153" mass="16749">MGRDAERRRRNWAHGGRSGSRAARPDRREPCGESRRHPGADRSPSTRPYGADRPRRGPGRPGRKPALRNFPLSPSAAPMPLRPTERRPACRPPAARVTDPGCGGTDARHGPDAVRRCHGATRNPRQADARIDPNAVTDELRTGRFGAVLVNSF</sequence>